<feature type="transmembrane region" description="Helical" evidence="6">
    <location>
        <begin position="353"/>
        <end position="374"/>
    </location>
</feature>
<feature type="transmembrane region" description="Helical" evidence="6">
    <location>
        <begin position="100"/>
        <end position="119"/>
    </location>
</feature>
<feature type="domain" description="O-antigen ligase-related" evidence="7">
    <location>
        <begin position="196"/>
        <end position="360"/>
    </location>
</feature>
<evidence type="ECO:0000256" key="4">
    <source>
        <dbReference type="ARBA" id="ARBA00023136"/>
    </source>
</evidence>
<evidence type="ECO:0000256" key="3">
    <source>
        <dbReference type="ARBA" id="ARBA00022989"/>
    </source>
</evidence>
<dbReference type="PANTHER" id="PTHR37422:SF17">
    <property type="entry name" value="O-ANTIGEN LIGASE"/>
    <property type="match status" value="1"/>
</dbReference>
<feature type="transmembrane region" description="Helical" evidence="6">
    <location>
        <begin position="159"/>
        <end position="181"/>
    </location>
</feature>
<dbReference type="PANTHER" id="PTHR37422">
    <property type="entry name" value="TEICHURONIC ACID BIOSYNTHESIS PROTEIN TUAE"/>
    <property type="match status" value="1"/>
</dbReference>
<keyword evidence="2 6" id="KW-0812">Transmembrane</keyword>
<dbReference type="SUPFAM" id="SSF48452">
    <property type="entry name" value="TPR-like"/>
    <property type="match status" value="1"/>
</dbReference>
<dbReference type="InterPro" id="IPR007016">
    <property type="entry name" value="O-antigen_ligase-rel_domated"/>
</dbReference>
<feature type="transmembrane region" description="Helical" evidence="6">
    <location>
        <begin position="126"/>
        <end position="147"/>
    </location>
</feature>
<dbReference type="AlphaFoldDB" id="A0A1G2FVZ1"/>
<feature type="transmembrane region" description="Helical" evidence="6">
    <location>
        <begin position="33"/>
        <end position="53"/>
    </location>
</feature>
<feature type="transmembrane region" description="Helical" evidence="6">
    <location>
        <begin position="188"/>
        <end position="207"/>
    </location>
</feature>
<dbReference type="InterPro" id="IPR011990">
    <property type="entry name" value="TPR-like_helical_dom_sf"/>
</dbReference>
<sequence>MKHLPGIILMLALLTVFGLPLIFWRGFLFPSTFAKTVFFITTVEIMFVFWLPSALERIKQRGKGLLMNAVLLFFGVSLVASFLGVDFYQSVWSNDERMMGLWTIGHIVLFFIILATTFTQEYHWRWIFGIATVSALIVSMIGISEFLKTGTASRIESTLFNSAFLASYLLLASFITFWLLLREERFKSVSIFWVFSLALLFFALMLTGTRGAAIAYGCGMLFLSVLFLLFGPREGCTLSLRHTTLKKIVGGIVILFFMLVGSGFIVRDQLIASSFDPISRLASISFSGSTIEGRLLAWSVAWEGWKERPFLGWGVENYNLLFNKHYDPRLIDQEPWFDRAHNIIFDVGSTTGFVGLFTYLGIFFSGMFILFRAWKRRELPFWTFAVFFVALTVHLIQNLFVFDAITSLVLLFTILAFIHSRAIIVPFSIKHAPTARTVVMLLGVLVVLPLLYVGAWKPLRENRLGKFGYDALASGRDEEAFHYIDRALAYNTYGDVDVRRGVAEYVFEFLKQGGERNQESLKRVIDYAVLKMEENIAEKPKDVKWYMYQGALYNLGAVLLDSPQYAERAEELFVKSKMLSYGRIQIYLEIAQARKVLGDYKGMWNALDEAMLLLPNNPLLHINAGVHAIEVGDQQRETAELEWLFANHPFFNKEIFRDTYYEVGRIEKAIDFHILRIKETLSGADPSRRDKTVARQYAALADLYKRAGLYDNARQAAASAVTYDPSQKSAAEMFINTLPE</sequence>
<reference evidence="8 9" key="1">
    <citation type="journal article" date="2016" name="Nat. Commun.">
        <title>Thousands of microbial genomes shed light on interconnected biogeochemical processes in an aquifer system.</title>
        <authorList>
            <person name="Anantharaman K."/>
            <person name="Brown C.T."/>
            <person name="Hug L.A."/>
            <person name="Sharon I."/>
            <person name="Castelle C.J."/>
            <person name="Probst A.J."/>
            <person name="Thomas B.C."/>
            <person name="Singh A."/>
            <person name="Wilkins M.J."/>
            <person name="Karaoz U."/>
            <person name="Brodie E.L."/>
            <person name="Williams K.H."/>
            <person name="Hubbard S.S."/>
            <person name="Banfield J.F."/>
        </authorList>
    </citation>
    <scope>NUCLEOTIDE SEQUENCE [LARGE SCALE GENOMIC DNA]</scope>
</reference>
<evidence type="ECO:0000256" key="2">
    <source>
        <dbReference type="ARBA" id="ARBA00022692"/>
    </source>
</evidence>
<feature type="transmembrane region" description="Helical" evidence="6">
    <location>
        <begin position="7"/>
        <end position="27"/>
    </location>
</feature>
<feature type="transmembrane region" description="Helical" evidence="6">
    <location>
        <begin position="438"/>
        <end position="456"/>
    </location>
</feature>
<gene>
    <name evidence="8" type="ORF">A2W41_00870</name>
</gene>
<proteinExistence type="predicted"/>
<organism evidence="8 9">
    <name type="scientific">Candidatus Ryanbacteria bacterium RIFCSPHIGHO2_01_45_13</name>
    <dbReference type="NCBI Taxonomy" id="1802112"/>
    <lineage>
        <taxon>Bacteria</taxon>
        <taxon>Candidatus Ryaniibacteriota</taxon>
    </lineage>
</organism>
<dbReference type="PROSITE" id="PS50005">
    <property type="entry name" value="TPR"/>
    <property type="match status" value="1"/>
</dbReference>
<comment type="subcellular location">
    <subcellularLocation>
        <location evidence="1">Membrane</location>
        <topology evidence="1">Multi-pass membrane protein</topology>
    </subcellularLocation>
</comment>
<evidence type="ECO:0000256" key="1">
    <source>
        <dbReference type="ARBA" id="ARBA00004141"/>
    </source>
</evidence>
<evidence type="ECO:0000313" key="8">
    <source>
        <dbReference type="EMBL" id="OGZ42244.1"/>
    </source>
</evidence>
<evidence type="ECO:0000313" key="9">
    <source>
        <dbReference type="Proteomes" id="UP000176700"/>
    </source>
</evidence>
<dbReference type="InterPro" id="IPR019734">
    <property type="entry name" value="TPR_rpt"/>
</dbReference>
<feature type="transmembrane region" description="Helical" evidence="6">
    <location>
        <begin position="65"/>
        <end position="88"/>
    </location>
</feature>
<evidence type="ECO:0000256" key="6">
    <source>
        <dbReference type="SAM" id="Phobius"/>
    </source>
</evidence>
<feature type="transmembrane region" description="Helical" evidence="6">
    <location>
        <begin position="381"/>
        <end position="402"/>
    </location>
</feature>
<feature type="transmembrane region" description="Helical" evidence="6">
    <location>
        <begin position="244"/>
        <end position="266"/>
    </location>
</feature>
<dbReference type="Pfam" id="PF04932">
    <property type="entry name" value="Wzy_C"/>
    <property type="match status" value="1"/>
</dbReference>
<keyword evidence="4 6" id="KW-0472">Membrane</keyword>
<dbReference type="EMBL" id="MHNI01000019">
    <property type="protein sequence ID" value="OGZ42244.1"/>
    <property type="molecule type" value="Genomic_DNA"/>
</dbReference>
<feature type="transmembrane region" description="Helical" evidence="6">
    <location>
        <begin position="213"/>
        <end position="232"/>
    </location>
</feature>
<dbReference type="InterPro" id="IPR051533">
    <property type="entry name" value="WaaL-like"/>
</dbReference>
<evidence type="ECO:0000256" key="5">
    <source>
        <dbReference type="PROSITE-ProRule" id="PRU00339"/>
    </source>
</evidence>
<keyword evidence="3 6" id="KW-1133">Transmembrane helix</keyword>
<feature type="repeat" description="TPR" evidence="5">
    <location>
        <begin position="694"/>
        <end position="727"/>
    </location>
</feature>
<dbReference type="Gene3D" id="1.25.40.10">
    <property type="entry name" value="Tetratricopeptide repeat domain"/>
    <property type="match status" value="1"/>
</dbReference>
<keyword evidence="5" id="KW-0802">TPR repeat</keyword>
<protein>
    <recommendedName>
        <fullName evidence="7">O-antigen ligase-related domain-containing protein</fullName>
    </recommendedName>
</protein>
<evidence type="ECO:0000259" key="7">
    <source>
        <dbReference type="Pfam" id="PF04932"/>
    </source>
</evidence>
<accession>A0A1G2FVZ1</accession>
<dbReference type="Proteomes" id="UP000176700">
    <property type="component" value="Unassembled WGS sequence"/>
</dbReference>
<comment type="caution">
    <text evidence="8">The sequence shown here is derived from an EMBL/GenBank/DDBJ whole genome shotgun (WGS) entry which is preliminary data.</text>
</comment>
<name>A0A1G2FVZ1_9BACT</name>
<feature type="transmembrane region" description="Helical" evidence="6">
    <location>
        <begin position="408"/>
        <end position="429"/>
    </location>
</feature>
<dbReference type="GO" id="GO:0016020">
    <property type="term" value="C:membrane"/>
    <property type="evidence" value="ECO:0007669"/>
    <property type="project" value="UniProtKB-SubCell"/>
</dbReference>